<dbReference type="EMBL" id="JBJUIK010000004">
    <property type="protein sequence ID" value="KAL3529136.1"/>
    <property type="molecule type" value="Genomic_DNA"/>
</dbReference>
<sequence length="210" mass="24204">MGRQEKLSYVNWVNHVLHNSINSRTTTLEKFRIALPLDHSHQDELGKWIEFAVSRKVQDIEIDLTDVTCKDDSHRKQYVLLPRELLRSQRRRTFFSSLKSMSLHWVCVDDQTADFLLSSVGCPLLERLSMKRITKLKKFEVVGPSLKLKYLEICDILGPISIKICNVASLKSFKNRETWEGLILENAPLLVLVDIGPQIFICKLATITLL</sequence>
<accession>A0ABD3ADX9</accession>
<dbReference type="Proteomes" id="UP001630127">
    <property type="component" value="Unassembled WGS sequence"/>
</dbReference>
<keyword evidence="2" id="KW-1185">Reference proteome</keyword>
<proteinExistence type="predicted"/>
<evidence type="ECO:0000313" key="2">
    <source>
        <dbReference type="Proteomes" id="UP001630127"/>
    </source>
</evidence>
<organism evidence="1 2">
    <name type="scientific">Cinchona calisaya</name>
    <dbReference type="NCBI Taxonomy" id="153742"/>
    <lineage>
        <taxon>Eukaryota</taxon>
        <taxon>Viridiplantae</taxon>
        <taxon>Streptophyta</taxon>
        <taxon>Embryophyta</taxon>
        <taxon>Tracheophyta</taxon>
        <taxon>Spermatophyta</taxon>
        <taxon>Magnoliopsida</taxon>
        <taxon>eudicotyledons</taxon>
        <taxon>Gunneridae</taxon>
        <taxon>Pentapetalae</taxon>
        <taxon>asterids</taxon>
        <taxon>lamiids</taxon>
        <taxon>Gentianales</taxon>
        <taxon>Rubiaceae</taxon>
        <taxon>Cinchonoideae</taxon>
        <taxon>Cinchoneae</taxon>
        <taxon>Cinchona</taxon>
    </lineage>
</organism>
<evidence type="ECO:0000313" key="1">
    <source>
        <dbReference type="EMBL" id="KAL3529136.1"/>
    </source>
</evidence>
<reference evidence="1 2" key="1">
    <citation type="submission" date="2024-11" db="EMBL/GenBank/DDBJ databases">
        <title>A near-complete genome assembly of Cinchona calisaya.</title>
        <authorList>
            <person name="Lian D.C."/>
            <person name="Zhao X.W."/>
            <person name="Wei L."/>
        </authorList>
    </citation>
    <scope>NUCLEOTIDE SEQUENCE [LARGE SCALE GENOMIC DNA]</scope>
    <source>
        <tissue evidence="1">Nenye</tissue>
    </source>
</reference>
<gene>
    <name evidence="1" type="ORF">ACH5RR_008458</name>
</gene>
<dbReference type="PANTHER" id="PTHR34145:SF68">
    <property type="entry name" value="FBD DOMAIN-CONTAINING PROTEIN"/>
    <property type="match status" value="1"/>
</dbReference>
<comment type="caution">
    <text evidence="1">The sequence shown here is derived from an EMBL/GenBank/DDBJ whole genome shotgun (WGS) entry which is preliminary data.</text>
</comment>
<dbReference type="AlphaFoldDB" id="A0ABD3ADX9"/>
<dbReference type="PANTHER" id="PTHR34145">
    <property type="entry name" value="OS02G0105600 PROTEIN"/>
    <property type="match status" value="1"/>
</dbReference>
<protein>
    <submittedName>
        <fullName evidence="1">Uncharacterized protein</fullName>
    </submittedName>
</protein>
<name>A0ABD3ADX9_9GENT</name>
<dbReference type="InterPro" id="IPR053772">
    <property type="entry name" value="At1g61320/At1g61330-like"/>
</dbReference>